<dbReference type="Proteomes" id="UP000886723">
    <property type="component" value="Unassembled WGS sequence"/>
</dbReference>
<reference evidence="1" key="2">
    <citation type="journal article" date="2021" name="PeerJ">
        <title>Extensive microbial diversity within the chicken gut microbiome revealed by metagenomics and culture.</title>
        <authorList>
            <person name="Gilroy R."/>
            <person name="Ravi A."/>
            <person name="Getino M."/>
            <person name="Pursley I."/>
            <person name="Horton D.L."/>
            <person name="Alikhan N.F."/>
            <person name="Baker D."/>
            <person name="Gharbi K."/>
            <person name="Hall N."/>
            <person name="Watson M."/>
            <person name="Adriaenssens E.M."/>
            <person name="Foster-Nyarko E."/>
            <person name="Jarju S."/>
            <person name="Secka A."/>
            <person name="Antonio M."/>
            <person name="Oren A."/>
            <person name="Chaudhuri R.R."/>
            <person name="La Ragione R."/>
            <person name="Hildebrand F."/>
            <person name="Pallen M.J."/>
        </authorList>
    </citation>
    <scope>NUCLEOTIDE SEQUENCE</scope>
    <source>
        <strain evidence="1">ChiBcec2-4451</strain>
    </source>
</reference>
<reference evidence="1" key="1">
    <citation type="submission" date="2020-10" db="EMBL/GenBank/DDBJ databases">
        <authorList>
            <person name="Gilroy R."/>
        </authorList>
    </citation>
    <scope>NUCLEOTIDE SEQUENCE</scope>
    <source>
        <strain evidence="1">ChiBcec2-4451</strain>
    </source>
</reference>
<evidence type="ECO:0000313" key="2">
    <source>
        <dbReference type="Proteomes" id="UP000886723"/>
    </source>
</evidence>
<dbReference type="PANTHER" id="PTHR34374:SF1">
    <property type="entry name" value="LARGE RIBOSOMAL RNA SUBUNIT ACCUMULATION PROTEIN YCED HOMOLOG 1, CHLOROPLASTIC"/>
    <property type="match status" value="1"/>
</dbReference>
<dbReference type="InterPro" id="IPR003772">
    <property type="entry name" value="YceD"/>
</dbReference>
<gene>
    <name evidence="1" type="ORF">IAA63_12245</name>
</gene>
<dbReference type="AlphaFoldDB" id="A0A9D1T7G4"/>
<comment type="caution">
    <text evidence="1">The sequence shown here is derived from an EMBL/GenBank/DDBJ whole genome shotgun (WGS) entry which is preliminary data.</text>
</comment>
<organism evidence="1 2">
    <name type="scientific">Candidatus Pullilachnospira stercoravium</name>
    <dbReference type="NCBI Taxonomy" id="2840913"/>
    <lineage>
        <taxon>Bacteria</taxon>
        <taxon>Bacillati</taxon>
        <taxon>Bacillota</taxon>
        <taxon>Clostridia</taxon>
        <taxon>Lachnospirales</taxon>
        <taxon>Lachnospiraceae</taxon>
        <taxon>Lachnospiraceae incertae sedis</taxon>
        <taxon>Candidatus Pullilachnospira</taxon>
    </lineage>
</organism>
<dbReference type="EMBL" id="DVON01000260">
    <property type="protein sequence ID" value="HIV13889.1"/>
    <property type="molecule type" value="Genomic_DNA"/>
</dbReference>
<proteinExistence type="predicted"/>
<dbReference type="PANTHER" id="PTHR34374">
    <property type="entry name" value="LARGE RIBOSOMAL RNA SUBUNIT ACCUMULATION PROTEIN YCED HOMOLOG 1, CHLOROPLASTIC"/>
    <property type="match status" value="1"/>
</dbReference>
<sequence>MLIDLSGILAREGEQKTFSISPEGEYFSCQLGDFAYAEKGPVTLTVTHTGKQAVTLEGEGKVSIWIPCARCLEPVEVSFAISIDEEADARPDSRKEGEEMDEDCCIHDKQLDTEQLLHNEILIQWPMRVLCKEDCKGICSRCGKNLNKGTCDCDTAELDPRMAVISDIFKNFKEV</sequence>
<protein>
    <submittedName>
        <fullName evidence="1">DUF177 domain-containing protein</fullName>
    </submittedName>
</protein>
<dbReference type="Pfam" id="PF02620">
    <property type="entry name" value="YceD"/>
    <property type="match status" value="1"/>
</dbReference>
<accession>A0A9D1T7G4</accession>
<evidence type="ECO:0000313" key="1">
    <source>
        <dbReference type="EMBL" id="HIV13889.1"/>
    </source>
</evidence>
<name>A0A9D1T7G4_9FIRM</name>